<organism evidence="5">
    <name type="scientific">Planktothricoides raciborskii GIHE-MW2</name>
    <dbReference type="NCBI Taxonomy" id="2792601"/>
    <lineage>
        <taxon>Bacteria</taxon>
        <taxon>Bacillati</taxon>
        <taxon>Cyanobacteriota</taxon>
        <taxon>Cyanophyceae</taxon>
        <taxon>Oscillatoriophycideae</taxon>
        <taxon>Oscillatoriales</taxon>
        <taxon>Oscillatoriaceae</taxon>
        <taxon>Planktothricoides</taxon>
    </lineage>
</organism>
<protein>
    <submittedName>
        <fullName evidence="5">Glycosyltransferase family 61 protein</fullName>
        <ecNumber evidence="5">2.4.-.-</ecNumber>
    </submittedName>
</protein>
<dbReference type="GO" id="GO:0016757">
    <property type="term" value="F:glycosyltransferase activity"/>
    <property type="evidence" value="ECO:0007669"/>
    <property type="project" value="UniProtKB-KW"/>
</dbReference>
<dbReference type="PANTHER" id="PTHR20961">
    <property type="entry name" value="GLYCOSYLTRANSFERASE"/>
    <property type="match status" value="1"/>
</dbReference>
<accession>A0AAU8J9X7</accession>
<reference evidence="5" key="1">
    <citation type="submission" date="2024-07" db="EMBL/GenBank/DDBJ databases">
        <authorList>
            <person name="Kim Y.J."/>
            <person name="Jeong J.Y."/>
        </authorList>
    </citation>
    <scope>NUCLEOTIDE SEQUENCE</scope>
    <source>
        <strain evidence="5">GIHE-MW2</strain>
    </source>
</reference>
<dbReference type="EC" id="2.4.-.-" evidence="5"/>
<dbReference type="RefSeq" id="WP_054469545.1">
    <property type="nucleotide sequence ID" value="NZ_CP159837.1"/>
</dbReference>
<dbReference type="InterPro" id="IPR049625">
    <property type="entry name" value="Glyco_transf_61_cat"/>
</dbReference>
<feature type="domain" description="Glycosyltransferase 61 catalytic" evidence="4">
    <location>
        <begin position="15"/>
        <end position="135"/>
    </location>
</feature>
<sequence>MGIPEDKIIESQQYPHIQAEKLLIPYVHYQGANWVGNFLRREFLPKSLSKYLNLSNNSTHQRIYISRKYAQYRRIINETELVSYLGANFGFQSVTLETLPLAEQVAVLSAAKVVIAPHGAGLPNLVFCAPVTKIIEIFSPHYINRCYWLLSQQVSLDYYYLLAENHLADGWENYPKNQPGSPTQDPDMLVSLDKLAKLLEVAEVEPIYNVFS</sequence>
<keyword evidence="1 5" id="KW-0328">Glycosyltransferase</keyword>
<evidence type="ECO:0000313" key="5">
    <source>
        <dbReference type="EMBL" id="XCM35931.1"/>
    </source>
</evidence>
<proteinExistence type="predicted"/>
<evidence type="ECO:0000256" key="2">
    <source>
        <dbReference type="ARBA" id="ARBA00022679"/>
    </source>
</evidence>
<dbReference type="AlphaFoldDB" id="A0AAU8J9X7"/>
<keyword evidence="3" id="KW-0325">Glycoprotein</keyword>
<dbReference type="Pfam" id="PF04577">
    <property type="entry name" value="Glyco_transf_61"/>
    <property type="match status" value="1"/>
</dbReference>
<keyword evidence="2 5" id="KW-0808">Transferase</keyword>
<name>A0AAU8J9X7_9CYAN</name>
<evidence type="ECO:0000259" key="4">
    <source>
        <dbReference type="Pfam" id="PF04577"/>
    </source>
</evidence>
<gene>
    <name evidence="5" type="ORF">ABWT76_004649</name>
</gene>
<evidence type="ECO:0000256" key="1">
    <source>
        <dbReference type="ARBA" id="ARBA00022676"/>
    </source>
</evidence>
<evidence type="ECO:0000256" key="3">
    <source>
        <dbReference type="ARBA" id="ARBA00023180"/>
    </source>
</evidence>
<dbReference type="EMBL" id="CP159837">
    <property type="protein sequence ID" value="XCM35931.1"/>
    <property type="molecule type" value="Genomic_DNA"/>
</dbReference>
<dbReference type="InterPro" id="IPR007657">
    <property type="entry name" value="Glycosyltransferase_61"/>
</dbReference>